<feature type="transmembrane region" description="Helical" evidence="9">
    <location>
        <begin position="102"/>
        <end position="119"/>
    </location>
</feature>
<comment type="subcellular location">
    <subcellularLocation>
        <location evidence="2">Membrane</location>
        <topology evidence="2">Multi-pass membrane protein</topology>
    </subcellularLocation>
</comment>
<keyword evidence="5" id="KW-0808">Transferase</keyword>
<evidence type="ECO:0000313" key="10">
    <source>
        <dbReference type="EMBL" id="QTA80717.1"/>
    </source>
</evidence>
<dbReference type="EMBL" id="CP061799">
    <property type="protein sequence ID" value="QTA80717.1"/>
    <property type="molecule type" value="Genomic_DNA"/>
</dbReference>
<feature type="transmembrane region" description="Helical" evidence="9">
    <location>
        <begin position="281"/>
        <end position="301"/>
    </location>
</feature>
<keyword evidence="7 9" id="KW-1133">Transmembrane helix</keyword>
<dbReference type="Gene3D" id="1.10.357.140">
    <property type="entry name" value="UbiA prenyltransferase"/>
    <property type="match status" value="1"/>
</dbReference>
<dbReference type="Proteomes" id="UP000663720">
    <property type="component" value="Chromosome"/>
</dbReference>
<name>A0A975B8Q6_9BACT</name>
<reference evidence="10" key="1">
    <citation type="journal article" date="2021" name="Microb. Physiol.">
        <title>Proteogenomic Insights into the Physiology of Marine, Sulfate-Reducing, Filamentous Desulfonema limicola and Desulfonema magnum.</title>
        <authorList>
            <person name="Schnaars V."/>
            <person name="Wohlbrand L."/>
            <person name="Scheve S."/>
            <person name="Hinrichs C."/>
            <person name="Reinhardt R."/>
            <person name="Rabus R."/>
        </authorList>
    </citation>
    <scope>NUCLEOTIDE SEQUENCE</scope>
    <source>
        <strain evidence="10">5ac10</strain>
    </source>
</reference>
<dbReference type="RefSeq" id="WP_246514922.1">
    <property type="nucleotide sequence ID" value="NZ_CP061799.1"/>
</dbReference>
<keyword evidence="4" id="KW-1003">Cell membrane</keyword>
<feature type="transmembrane region" description="Helical" evidence="9">
    <location>
        <begin position="173"/>
        <end position="189"/>
    </location>
</feature>
<dbReference type="KEGG" id="dli:dnl_30300"/>
<gene>
    <name evidence="10" type="ORF">dnl_30300</name>
</gene>
<accession>A0A975B8Q6</accession>
<evidence type="ECO:0000256" key="5">
    <source>
        <dbReference type="ARBA" id="ARBA00022679"/>
    </source>
</evidence>
<evidence type="ECO:0000256" key="8">
    <source>
        <dbReference type="ARBA" id="ARBA00023136"/>
    </source>
</evidence>
<evidence type="ECO:0000256" key="2">
    <source>
        <dbReference type="ARBA" id="ARBA00004141"/>
    </source>
</evidence>
<feature type="transmembrane region" description="Helical" evidence="9">
    <location>
        <begin position="219"/>
        <end position="242"/>
    </location>
</feature>
<sequence>MKFARLKLFFALSRTPHGLLDMAAPCFGACLWLGAFPSFYVIFIGLITVFAGYTAVYALNDVVDYHVDKKKIQHLPENKAPDLDAALVSHPMARGLLSFKEGLLWAGAWSFIALAGAYILNPVCALFFLGGCVLEAVYCLLLKVSPLRTIINGIVKTLGTLAAVYAVDPEPSLVYLAALFFTLFLWEIGGQNIPNDSTDIEEDTLVGAQTMPVRFGIDIAAYAVLVTLTGAFFLSLIILSLSQADFEFLYYAAAAGAGIFLLIIPAVKFYRSKNPVHAMILFNKASNFPAVMFLIVLFKLVF</sequence>
<dbReference type="GO" id="GO:0005886">
    <property type="term" value="C:plasma membrane"/>
    <property type="evidence" value="ECO:0007669"/>
    <property type="project" value="TreeGrafter"/>
</dbReference>
<dbReference type="AlphaFoldDB" id="A0A975B8Q6"/>
<dbReference type="PANTHER" id="PTHR11048">
    <property type="entry name" value="PRENYLTRANSFERASES"/>
    <property type="match status" value="1"/>
</dbReference>
<keyword evidence="6 9" id="KW-0812">Transmembrane</keyword>
<feature type="transmembrane region" description="Helical" evidence="9">
    <location>
        <begin position="149"/>
        <end position="167"/>
    </location>
</feature>
<dbReference type="CDD" id="cd13956">
    <property type="entry name" value="PT_UbiA"/>
    <property type="match status" value="1"/>
</dbReference>
<evidence type="ECO:0000256" key="4">
    <source>
        <dbReference type="ARBA" id="ARBA00022475"/>
    </source>
</evidence>
<keyword evidence="8 9" id="KW-0472">Membrane</keyword>
<evidence type="ECO:0000313" key="11">
    <source>
        <dbReference type="Proteomes" id="UP000663720"/>
    </source>
</evidence>
<evidence type="ECO:0000256" key="7">
    <source>
        <dbReference type="ARBA" id="ARBA00022989"/>
    </source>
</evidence>
<feature type="transmembrane region" description="Helical" evidence="9">
    <location>
        <begin position="248"/>
        <end position="269"/>
    </location>
</feature>
<dbReference type="Pfam" id="PF01040">
    <property type="entry name" value="UbiA"/>
    <property type="match status" value="1"/>
</dbReference>
<comment type="similarity">
    <text evidence="3">Belongs to the UbiA prenyltransferase family.</text>
</comment>
<protein>
    <submittedName>
        <fullName evidence="10">Prenyltransferase family protein, UbiA-like</fullName>
    </submittedName>
</protein>
<feature type="transmembrane region" description="Helical" evidence="9">
    <location>
        <begin position="38"/>
        <end position="59"/>
    </location>
</feature>
<dbReference type="GO" id="GO:0016765">
    <property type="term" value="F:transferase activity, transferring alkyl or aryl (other than methyl) groups"/>
    <property type="evidence" value="ECO:0007669"/>
    <property type="project" value="InterPro"/>
</dbReference>
<dbReference type="InterPro" id="IPR000537">
    <property type="entry name" value="UbiA_prenyltransferase"/>
</dbReference>
<evidence type="ECO:0000256" key="1">
    <source>
        <dbReference type="ARBA" id="ARBA00001946"/>
    </source>
</evidence>
<organism evidence="10 11">
    <name type="scientific">Desulfonema limicola</name>
    <dbReference type="NCBI Taxonomy" id="45656"/>
    <lineage>
        <taxon>Bacteria</taxon>
        <taxon>Pseudomonadati</taxon>
        <taxon>Thermodesulfobacteriota</taxon>
        <taxon>Desulfobacteria</taxon>
        <taxon>Desulfobacterales</taxon>
        <taxon>Desulfococcaceae</taxon>
        <taxon>Desulfonema</taxon>
    </lineage>
</organism>
<evidence type="ECO:0000256" key="6">
    <source>
        <dbReference type="ARBA" id="ARBA00022692"/>
    </source>
</evidence>
<dbReference type="PANTHER" id="PTHR11048:SF28">
    <property type="entry name" value="4-HYDROXYBENZOATE POLYPRENYLTRANSFERASE, MITOCHONDRIAL"/>
    <property type="match status" value="1"/>
</dbReference>
<evidence type="ECO:0000256" key="3">
    <source>
        <dbReference type="ARBA" id="ARBA00005985"/>
    </source>
</evidence>
<dbReference type="Gene3D" id="1.20.120.1780">
    <property type="entry name" value="UbiA prenyltransferase"/>
    <property type="match status" value="1"/>
</dbReference>
<evidence type="ECO:0000256" key="9">
    <source>
        <dbReference type="SAM" id="Phobius"/>
    </source>
</evidence>
<dbReference type="InterPro" id="IPR044878">
    <property type="entry name" value="UbiA_sf"/>
</dbReference>
<dbReference type="InterPro" id="IPR039653">
    <property type="entry name" value="Prenyltransferase"/>
</dbReference>
<keyword evidence="11" id="KW-1185">Reference proteome</keyword>
<comment type="cofactor">
    <cofactor evidence="1">
        <name>Mg(2+)</name>
        <dbReference type="ChEBI" id="CHEBI:18420"/>
    </cofactor>
</comment>
<proteinExistence type="inferred from homology"/>